<dbReference type="InterPro" id="IPR016040">
    <property type="entry name" value="NAD(P)-bd_dom"/>
</dbReference>
<evidence type="ECO:0000259" key="1">
    <source>
        <dbReference type="Pfam" id="PF16363"/>
    </source>
</evidence>
<dbReference type="Proteomes" id="UP000516384">
    <property type="component" value="Chromosome"/>
</dbReference>
<evidence type="ECO:0000313" key="2">
    <source>
        <dbReference type="EMBL" id="QNR67106.1"/>
    </source>
</evidence>
<name>A0A7H0Y7P8_9BACL</name>
<dbReference type="InterPro" id="IPR036291">
    <property type="entry name" value="NAD(P)-bd_dom_sf"/>
</dbReference>
<accession>A0A7H0Y7P8</accession>
<feature type="domain" description="NAD(P)-binding" evidence="1">
    <location>
        <begin position="10"/>
        <end position="316"/>
    </location>
</feature>
<dbReference type="SUPFAM" id="SSF51735">
    <property type="entry name" value="NAD(P)-binding Rossmann-fold domains"/>
    <property type="match status" value="1"/>
</dbReference>
<sequence length="356" mass="40455">MPFWKGKKVLITGHTGFKGSWISIWLQKLGAEVMGFSMEPPTSPNLFSQAEVGSDMQTTYGDIRDFNQLKQLICSFEPEIIFHMAAQSLVRKSYLDPLETFSTNIIGTANLFEAARSVDSLRVIINVTSDKCYDNKEWIWGYRENEPLGGSDPYSASKGCAELITTSYRSSFFSDGPSVASVRAGNVIGGGDWAEDRLVPDIIRSIVSNKIIFIRNPRSVRPWQHVLEPLYGYLLLAERMWFDGKEYGDSWNIGPGDQEAVSVETLLRLFENAWGESLNIQYDDKGNHPHEANYLRLDCSKAKLKLGWSSLLSVDTSIDWVVDWTRAYIQGEDMRRVTLNQISYFEEIIKEHSHHE</sequence>
<dbReference type="RefSeq" id="WP_190298104.1">
    <property type="nucleotide sequence ID" value="NZ_CP061172.1"/>
</dbReference>
<dbReference type="NCBIfam" id="TIGR02622">
    <property type="entry name" value="CDP_4_6_dhtase"/>
    <property type="match status" value="1"/>
</dbReference>
<proteinExistence type="predicted"/>
<dbReference type="EMBL" id="CP061172">
    <property type="protein sequence ID" value="QNR67106.1"/>
    <property type="molecule type" value="Genomic_DNA"/>
</dbReference>
<dbReference type="GO" id="GO:0047733">
    <property type="term" value="F:CDP-glucose 4,6-dehydratase activity"/>
    <property type="evidence" value="ECO:0007669"/>
    <property type="project" value="UniProtKB-EC"/>
</dbReference>
<gene>
    <name evidence="2" type="primary">rfbG</name>
    <name evidence="2" type="ORF">IAQ67_25675</name>
</gene>
<dbReference type="Gene3D" id="3.90.25.10">
    <property type="entry name" value="UDP-galactose 4-epimerase, domain 1"/>
    <property type="match status" value="1"/>
</dbReference>
<dbReference type="CDD" id="cd05252">
    <property type="entry name" value="CDP_GD_SDR_e"/>
    <property type="match status" value="1"/>
</dbReference>
<dbReference type="AlphaFoldDB" id="A0A7H0Y7P8"/>
<reference evidence="2 3" key="1">
    <citation type="submission" date="2020-09" db="EMBL/GenBank/DDBJ databases">
        <title>Characterization of Paenibacillus peoriae strain ZF390 with broad-spectrum antimicrobial activity as a potential biocontrol agent.</title>
        <authorList>
            <person name="Li L."/>
            <person name="Zhao Y."/>
            <person name="Li B."/>
            <person name="Xie X."/>
        </authorList>
    </citation>
    <scope>NUCLEOTIDE SEQUENCE [LARGE SCALE GENOMIC DNA]</scope>
    <source>
        <strain evidence="2 3">ZF390</strain>
    </source>
</reference>
<dbReference type="Gene3D" id="3.40.50.720">
    <property type="entry name" value="NAD(P)-binding Rossmann-like Domain"/>
    <property type="match status" value="1"/>
</dbReference>
<organism evidence="2 3">
    <name type="scientific">Paenibacillus peoriae</name>
    <dbReference type="NCBI Taxonomy" id="59893"/>
    <lineage>
        <taxon>Bacteria</taxon>
        <taxon>Bacillati</taxon>
        <taxon>Bacillota</taxon>
        <taxon>Bacilli</taxon>
        <taxon>Bacillales</taxon>
        <taxon>Paenibacillaceae</taxon>
        <taxon>Paenibacillus</taxon>
    </lineage>
</organism>
<evidence type="ECO:0000313" key="3">
    <source>
        <dbReference type="Proteomes" id="UP000516384"/>
    </source>
</evidence>
<keyword evidence="2" id="KW-0456">Lyase</keyword>
<dbReference type="PANTHER" id="PTHR43000">
    <property type="entry name" value="DTDP-D-GLUCOSE 4,6-DEHYDRATASE-RELATED"/>
    <property type="match status" value="1"/>
</dbReference>
<dbReference type="EC" id="4.2.1.45" evidence="2"/>
<dbReference type="Pfam" id="PF16363">
    <property type="entry name" value="GDP_Man_Dehyd"/>
    <property type="match status" value="1"/>
</dbReference>
<protein>
    <submittedName>
        <fullName evidence="2">CDP-glucose 4,6-dehydratase</fullName>
        <ecNumber evidence="2">4.2.1.45</ecNumber>
    </submittedName>
</protein>
<dbReference type="InterPro" id="IPR013445">
    <property type="entry name" value="CDP_4_6_deHydtase"/>
</dbReference>